<name>A0A8C4LEY0_EQUAS</name>
<dbReference type="InterPro" id="IPR032839">
    <property type="entry name" value="RAB3GAP_N"/>
</dbReference>
<proteinExistence type="inferred from homology"/>
<dbReference type="PANTHER" id="PTHR12472">
    <property type="entry name" value="RAB3-GAP REGULATORY DOMAIN"/>
    <property type="match status" value="1"/>
</dbReference>
<protein>
    <submittedName>
        <fullName evidence="8">RAB3 GTPase activating non-catalytic protein subunit 2</fullName>
    </submittedName>
</protein>
<evidence type="ECO:0000256" key="3">
    <source>
        <dbReference type="ARBA" id="ARBA00022468"/>
    </source>
</evidence>
<evidence type="ECO:0000313" key="8">
    <source>
        <dbReference type="Ensembl" id="ENSEASP00005010908.1"/>
    </source>
</evidence>
<dbReference type="Ensembl" id="ENSEAST00005011859.1">
    <property type="protein sequence ID" value="ENSEASP00005010908.1"/>
    <property type="gene ID" value="ENSEASG00005006420.1"/>
</dbReference>
<evidence type="ECO:0000259" key="6">
    <source>
        <dbReference type="Pfam" id="PF14655"/>
    </source>
</evidence>
<evidence type="ECO:0000256" key="5">
    <source>
        <dbReference type="SAM" id="Coils"/>
    </source>
</evidence>
<comment type="subcellular location">
    <subcellularLocation>
        <location evidence="1">Cytoplasm</location>
    </subcellularLocation>
</comment>
<keyword evidence="5" id="KW-0175">Coiled coil</keyword>
<evidence type="ECO:0000259" key="7">
    <source>
        <dbReference type="Pfam" id="PF14656"/>
    </source>
</evidence>
<feature type="coiled-coil region" evidence="5">
    <location>
        <begin position="499"/>
        <end position="526"/>
    </location>
</feature>
<dbReference type="Pfam" id="PF14655">
    <property type="entry name" value="RAB3GAP2_N"/>
    <property type="match status" value="1"/>
</dbReference>
<gene>
    <name evidence="8" type="primary">RAB3GAP2</name>
</gene>
<dbReference type="Pfam" id="PF14656">
    <property type="entry name" value="RAB3GAP2_C"/>
    <property type="match status" value="3"/>
</dbReference>
<evidence type="ECO:0000256" key="4">
    <source>
        <dbReference type="ARBA" id="ARBA00022490"/>
    </source>
</evidence>
<evidence type="ECO:0000256" key="1">
    <source>
        <dbReference type="ARBA" id="ARBA00004496"/>
    </source>
</evidence>
<dbReference type="InterPro" id="IPR026059">
    <property type="entry name" value="Rab3GAP2"/>
</dbReference>
<dbReference type="GO" id="GO:0005096">
    <property type="term" value="F:GTPase activator activity"/>
    <property type="evidence" value="ECO:0007669"/>
    <property type="project" value="UniProtKB-KW"/>
</dbReference>
<organism evidence="8">
    <name type="scientific">Equus asinus asinus</name>
    <dbReference type="NCBI Taxonomy" id="83772"/>
    <lineage>
        <taxon>Eukaryota</taxon>
        <taxon>Metazoa</taxon>
        <taxon>Chordata</taxon>
        <taxon>Craniata</taxon>
        <taxon>Vertebrata</taxon>
        <taxon>Euteleostomi</taxon>
        <taxon>Mammalia</taxon>
        <taxon>Eutheria</taxon>
        <taxon>Laurasiatheria</taxon>
        <taxon>Perissodactyla</taxon>
        <taxon>Equidae</taxon>
        <taxon>Equus</taxon>
    </lineage>
</organism>
<dbReference type="GO" id="GO:0005737">
    <property type="term" value="C:cytoplasm"/>
    <property type="evidence" value="ECO:0007669"/>
    <property type="project" value="UniProtKB-SubCell"/>
</dbReference>
<comment type="similarity">
    <text evidence="2">Belongs to the Rab3-GAP regulatory subunit family.</text>
</comment>
<dbReference type="InterPro" id="IPR029257">
    <property type="entry name" value="RAB3GAP2_C"/>
</dbReference>
<feature type="domain" description="Rab3GAP regulatory subunit C-terminal" evidence="7">
    <location>
        <begin position="596"/>
        <end position="847"/>
    </location>
</feature>
<dbReference type="PANTHER" id="PTHR12472:SF0">
    <property type="entry name" value="RAB3 GTPASE-ACTIVATING PROTEIN NON-CATALYTIC SUBUNIT"/>
    <property type="match status" value="1"/>
</dbReference>
<evidence type="ECO:0000256" key="2">
    <source>
        <dbReference type="ARBA" id="ARBA00008153"/>
    </source>
</evidence>
<sequence length="1076" mass="120526">WTGKSIFEILSILFPTHYLSFYPQEEEGNTCKTQKTSWLQDCVLSLSPTNDLMVIAREQKAVFLVPKWKYSDKGKEEMQFAVGWSGSLNVEEGECVTSALCIPLASQKRSSTGRPDWTCIVVGFTSGYVRFYTEDPVLQLKCRTYEIPRHPGVTEQNEELSILYPAAIVTIDGFSLFQSLRACRNQVAKAAASGNENIQPPPLAYKKWGLQDIDTIIDHASIGIMTLSPFDQMKTASNIGGFNAAIKNSPPAMSQYITVGSSPFTGFFYALEGSTQPLLSHVALAVASKLTSALFNAASGWLGWKSKHEEEAVQKQKPKVEPATPLAVRFGLPDSRRHGESICLSPCNTLAAVTDDFGRVILLDVARGIAIRMWKGYRDAQTGWIQIVEDLHERVPEKVDFSPFGNTQGPSRVAQFLVIYAPRRGILEVWSTQQGPRVGAFNVGKHCRLLYPGYKIMGLNNVTSQSWQPQTYQICLVDPVSGGVKTVNVPFHLDLAVLLRLDEKELLQLQALLEKYKQENTKTTVRFSVDKDGVLPVKTFLEYLEYEKDVINIKKISEEEYVALGSFFFWKCLHGESSTEDMCHTLESAGLSPQLLLSLLLSVWLSKEKDILDKPQSVCCLHTMLSLLSKMKVAIDETWDSQSVSPWWQQMRTACIQSENNGAALLSAHVGHSVAALTDSWEALSLDTEYWKLLLKQLEDCLILQTLLHSKANMQTANVSSLQTEPLPRLSVKKLLEGGKGGIADTVAKWIFKQDFSPEILKLANKERDTENPDEPKEDLLCLAYKQFPCSLELDVLRAHCCWEYVVQWNKDPEVSFSLPLSCIALMMWNTFLVKRFSAATYLMDKVRDEMQAPVLDTEDAWLAVEGPISIVELALEQKHIHYPLVEHHSILCSILYAVMRFSLKTVKPLSLFDSKGKNAFFKDLTSIQLLPSGEMDPNFISVRQQVNYEDVVRRHYVGELYNHGVDHLGEEAILQVQDKEVLASQLLVLTGQRLAYALFHTQTKEGMELLASLPPTLCTWLKAMDPQDLQNTEVPIATTANLVHKVIELLPENHGQYSLALHLIDAVEAIASPSL</sequence>
<dbReference type="AlphaFoldDB" id="A0A8C4LEY0"/>
<reference evidence="8" key="1">
    <citation type="submission" date="2023-03" db="UniProtKB">
        <authorList>
            <consortium name="Ensembl"/>
        </authorList>
    </citation>
    <scope>IDENTIFICATION</scope>
</reference>
<keyword evidence="4" id="KW-0963">Cytoplasm</keyword>
<keyword evidence="3" id="KW-0343">GTPase activation</keyword>
<feature type="domain" description="Rab3GAP regulatory subunit C-terminal" evidence="7">
    <location>
        <begin position="950"/>
        <end position="1052"/>
    </location>
</feature>
<accession>A0A8C4LEY0</accession>
<feature type="domain" description="Rab3GAP regulatory subunit C-terminal" evidence="7">
    <location>
        <begin position="848"/>
        <end position="946"/>
    </location>
</feature>
<feature type="domain" description="Rab3-GAP regulatory subunit N-terminal" evidence="6">
    <location>
        <begin position="38"/>
        <end position="450"/>
    </location>
</feature>